<dbReference type="GO" id="GO:0009279">
    <property type="term" value="C:cell outer membrane"/>
    <property type="evidence" value="ECO:0007669"/>
    <property type="project" value="TreeGrafter"/>
</dbReference>
<feature type="domain" description="PapC-like C-terminal" evidence="1">
    <location>
        <begin position="55"/>
        <end position="117"/>
    </location>
</feature>
<evidence type="ECO:0000259" key="1">
    <source>
        <dbReference type="Pfam" id="PF13953"/>
    </source>
</evidence>
<accession>A0A4U9TLF9</accession>
<dbReference type="Gene3D" id="2.60.40.2610">
    <property type="entry name" value="Outer membrane usher protein FimD, plug domain"/>
    <property type="match status" value="1"/>
</dbReference>
<protein>
    <submittedName>
        <fullName evidence="2">Outer membrane usher protein papC</fullName>
    </submittedName>
</protein>
<dbReference type="InterPro" id="IPR043142">
    <property type="entry name" value="PapC-like_C_sf"/>
</dbReference>
<dbReference type="Gene3D" id="2.60.40.2070">
    <property type="match status" value="1"/>
</dbReference>
<dbReference type="AlphaFoldDB" id="A0A4U9TLF9"/>
<dbReference type="PANTHER" id="PTHR30451:SF8">
    <property type="entry name" value="FIMBRIAL USHER PROTEIN"/>
    <property type="match status" value="1"/>
</dbReference>
<dbReference type="GO" id="GO:0015473">
    <property type="term" value="F:fimbrial usher porin activity"/>
    <property type="evidence" value="ECO:0007669"/>
    <property type="project" value="InterPro"/>
</dbReference>
<dbReference type="InterPro" id="IPR000015">
    <property type="entry name" value="Fimb_usher"/>
</dbReference>
<dbReference type="EMBL" id="CABEEZ010000020">
    <property type="protein sequence ID" value="VTR19737.1"/>
    <property type="molecule type" value="Genomic_DNA"/>
</dbReference>
<evidence type="ECO:0000313" key="2">
    <source>
        <dbReference type="EMBL" id="VTR19737.1"/>
    </source>
</evidence>
<organism evidence="2">
    <name type="scientific">Serratia fonticola</name>
    <dbReference type="NCBI Taxonomy" id="47917"/>
    <lineage>
        <taxon>Bacteria</taxon>
        <taxon>Pseudomonadati</taxon>
        <taxon>Pseudomonadota</taxon>
        <taxon>Gammaproteobacteria</taxon>
        <taxon>Enterobacterales</taxon>
        <taxon>Yersiniaceae</taxon>
        <taxon>Serratia</taxon>
    </lineage>
</organism>
<dbReference type="InterPro" id="IPR042186">
    <property type="entry name" value="FimD_plug_dom"/>
</dbReference>
<gene>
    <name evidence="2" type="primary">papC_4</name>
    <name evidence="2" type="ORF">NCTC12965_00836</name>
</gene>
<dbReference type="PANTHER" id="PTHR30451">
    <property type="entry name" value="OUTER MEMBRANE USHER PROTEIN"/>
    <property type="match status" value="1"/>
</dbReference>
<dbReference type="InterPro" id="IPR025949">
    <property type="entry name" value="PapC-like_C"/>
</dbReference>
<reference evidence="2" key="1">
    <citation type="submission" date="2019-05" db="EMBL/GenBank/DDBJ databases">
        <authorList>
            <consortium name="Pathogen Informatics"/>
        </authorList>
    </citation>
    <scope>NUCLEOTIDE SEQUENCE [LARGE SCALE GENOMIC DNA]</scope>
    <source>
        <strain evidence="2">NCTC12965</strain>
    </source>
</reference>
<dbReference type="Pfam" id="PF13953">
    <property type="entry name" value="PapC_C"/>
    <property type="match status" value="1"/>
</dbReference>
<sequence length="134" mass="14887">MLLPSATPYTPLKAQVDTLSLPLNLRLDTTAQELELARGSVAKRQFRVTEVRQLLLTIRDARGDILPTGASVHDEKGQLLGTLIGEGNLMLVNEDIGKVLRVRRVNMDECLVSYDVPTTFDPSVLYEERDAVCH</sequence>
<dbReference type="GO" id="GO:0009297">
    <property type="term" value="P:pilus assembly"/>
    <property type="evidence" value="ECO:0007669"/>
    <property type="project" value="InterPro"/>
</dbReference>
<name>A0A4U9TLF9_SERFO</name>
<proteinExistence type="predicted"/>